<dbReference type="PANTHER" id="PTHR47219:SF9">
    <property type="entry name" value="GTPASE ACTIVATING PROTEIN AND CENTROSOME-ASSOCIATED, ISOFORM B"/>
    <property type="match status" value="1"/>
</dbReference>
<dbReference type="InterPro" id="IPR000195">
    <property type="entry name" value="Rab-GAP-TBC_dom"/>
</dbReference>
<dbReference type="AlphaFoldDB" id="F4QFC2"/>
<dbReference type="InterPro" id="IPR050302">
    <property type="entry name" value="Rab_GAP_TBC_domain"/>
</dbReference>
<dbReference type="RefSeq" id="XP_004350133.1">
    <property type="nucleotide sequence ID" value="XM_004350083.1"/>
</dbReference>
<dbReference type="GO" id="GO:0005096">
    <property type="term" value="F:GTPase activator activity"/>
    <property type="evidence" value="ECO:0007669"/>
    <property type="project" value="TreeGrafter"/>
</dbReference>
<dbReference type="SUPFAM" id="SSF47923">
    <property type="entry name" value="Ypt/Rab-GAP domain of gyp1p"/>
    <property type="match status" value="2"/>
</dbReference>
<keyword evidence="4" id="KW-1185">Reference proteome</keyword>
<dbReference type="Pfam" id="PF00566">
    <property type="entry name" value="RabGAP-TBC"/>
    <property type="match status" value="1"/>
</dbReference>
<reference evidence="4" key="1">
    <citation type="journal article" date="2011" name="Genome Res.">
        <title>Phylogeny-wide analysis of social amoeba genomes highlights ancient origins for complex intercellular communication.</title>
        <authorList>
            <person name="Heidel A.J."/>
            <person name="Lawal H.M."/>
            <person name="Felder M."/>
            <person name="Schilde C."/>
            <person name="Helps N.R."/>
            <person name="Tunggal B."/>
            <person name="Rivero F."/>
            <person name="John U."/>
            <person name="Schleicher M."/>
            <person name="Eichinger L."/>
            <person name="Platzer M."/>
            <person name="Noegel A.A."/>
            <person name="Schaap P."/>
            <person name="Gloeckner G."/>
        </authorList>
    </citation>
    <scope>NUCLEOTIDE SEQUENCE [LARGE SCALE GENOMIC DNA]</scope>
    <source>
        <strain evidence="4">SH3</strain>
    </source>
</reference>
<evidence type="ECO:0000313" key="3">
    <source>
        <dbReference type="EMBL" id="EGG13429.1"/>
    </source>
</evidence>
<gene>
    <name evidence="3" type="ORF">DFA_11190</name>
</gene>
<dbReference type="EMBL" id="GL883029">
    <property type="protein sequence ID" value="EGG13429.1"/>
    <property type="molecule type" value="Genomic_DNA"/>
</dbReference>
<dbReference type="OrthoDB" id="17936at2759"/>
<feature type="region of interest" description="Disordered" evidence="1">
    <location>
        <begin position="447"/>
        <end position="470"/>
    </location>
</feature>
<evidence type="ECO:0000313" key="4">
    <source>
        <dbReference type="Proteomes" id="UP000007797"/>
    </source>
</evidence>
<feature type="compositionally biased region" description="Low complexity" evidence="1">
    <location>
        <begin position="359"/>
        <end position="370"/>
    </location>
</feature>
<dbReference type="Gene3D" id="1.10.8.270">
    <property type="entry name" value="putative rabgap domain of human tbc1 domain family member 14 like domains"/>
    <property type="match status" value="1"/>
</dbReference>
<dbReference type="PANTHER" id="PTHR47219">
    <property type="entry name" value="RAB GTPASE-ACTIVATING PROTEIN 1-LIKE"/>
    <property type="match status" value="1"/>
</dbReference>
<evidence type="ECO:0000259" key="2">
    <source>
        <dbReference type="PROSITE" id="PS50086"/>
    </source>
</evidence>
<dbReference type="KEGG" id="dfa:DFA_11190"/>
<sequence length="526" mass="59557">MDIMETDSISHPWDHYLYKWPYPDKQMTKKMSIKNKVEKYFRTKMELPEHQRADIWRSMIELDGMVKSKMDTLHPNIESSNDVYMDYLNRKDEEIENDVATDAVRTFPSPAYKKKMIERQQGNRQTLYNVLKAYAIYNPEVQYTQGMNYLALILLCYYDELDSFWMMDLLIRNHGMNHFFRKNNTLLPSYLKMFESELMAQLPVLHEHLTNESIKPYMFIPAWWSTIFVYIMPIESVVIIWDYFLWGANGLGIDSLFKLSLSLLQMLQGNLLGANLTRFFEVIRTMAPKVNTLEMVRIAKDIVLTDDTLKFLRDKVAAHNLSQSLQLDASMDLLSDSTTISPKTVTPTITVGGSDHSDSINNSPSNNGNSSSGGGSRASRAINIVNDNDVDDPWVEDDEEDNEIYVTPDNSLSGRGVSPLLAASLGNIYTAGGTSLNTTPRKQQTLNNNNNTNNNTNNNNSNSNTTNNNGNKNNYYNLIFFNAFNNYNSNSLIDNNNNNGNAVGGGIPAGSATELGDEKRGSCSIQ</sequence>
<dbReference type="InterPro" id="IPR035969">
    <property type="entry name" value="Rab-GAP_TBC_sf"/>
</dbReference>
<dbReference type="PROSITE" id="PS50086">
    <property type="entry name" value="TBC_RABGAP"/>
    <property type="match status" value="1"/>
</dbReference>
<dbReference type="GO" id="GO:0031267">
    <property type="term" value="F:small GTPase binding"/>
    <property type="evidence" value="ECO:0007669"/>
    <property type="project" value="TreeGrafter"/>
</dbReference>
<proteinExistence type="predicted"/>
<dbReference type="Proteomes" id="UP000007797">
    <property type="component" value="Unassembled WGS sequence"/>
</dbReference>
<organism evidence="3 4">
    <name type="scientific">Cavenderia fasciculata</name>
    <name type="common">Slime mold</name>
    <name type="synonym">Dictyostelium fasciculatum</name>
    <dbReference type="NCBI Taxonomy" id="261658"/>
    <lineage>
        <taxon>Eukaryota</taxon>
        <taxon>Amoebozoa</taxon>
        <taxon>Evosea</taxon>
        <taxon>Eumycetozoa</taxon>
        <taxon>Dictyostelia</taxon>
        <taxon>Acytosteliales</taxon>
        <taxon>Cavenderiaceae</taxon>
        <taxon>Cavenderia</taxon>
    </lineage>
</organism>
<dbReference type="SMART" id="SM00164">
    <property type="entry name" value="TBC"/>
    <property type="match status" value="1"/>
</dbReference>
<dbReference type="Gene3D" id="1.10.472.80">
    <property type="entry name" value="Ypt/Rab-GAP domain of gyp1p, domain 3"/>
    <property type="match status" value="1"/>
</dbReference>
<accession>F4QFC2</accession>
<protein>
    <submittedName>
        <fullName evidence="3">RabGAP/TBC domain-containing protein</fullName>
    </submittedName>
</protein>
<dbReference type="GeneID" id="14866191"/>
<feature type="domain" description="Rab-GAP TBC" evidence="2">
    <location>
        <begin position="46"/>
        <end position="248"/>
    </location>
</feature>
<evidence type="ECO:0000256" key="1">
    <source>
        <dbReference type="SAM" id="MobiDB-lite"/>
    </source>
</evidence>
<name>F4QFC2_CACFS</name>
<feature type="region of interest" description="Disordered" evidence="1">
    <location>
        <begin position="344"/>
        <end position="379"/>
    </location>
</feature>